<protein>
    <submittedName>
        <fullName evidence="2">Uncharacterized protein</fullName>
    </submittedName>
</protein>
<reference evidence="2" key="1">
    <citation type="submission" date="2019-08" db="EMBL/GenBank/DDBJ databases">
        <title>The improved chromosome-level genome for the pearl oyster Pinctada fucata martensii using PacBio sequencing and Hi-C.</title>
        <authorList>
            <person name="Zheng Z."/>
        </authorList>
    </citation>
    <scope>NUCLEOTIDE SEQUENCE</scope>
    <source>
        <strain evidence="2">ZZ-2019</strain>
        <tissue evidence="2">Adductor muscle</tissue>
    </source>
</reference>
<evidence type="ECO:0000256" key="1">
    <source>
        <dbReference type="SAM" id="Phobius"/>
    </source>
</evidence>
<feature type="transmembrane region" description="Helical" evidence="1">
    <location>
        <begin position="51"/>
        <end position="76"/>
    </location>
</feature>
<dbReference type="Proteomes" id="UP001186944">
    <property type="component" value="Unassembled WGS sequence"/>
</dbReference>
<accession>A0AA89BZQ3</accession>
<keyword evidence="1" id="KW-0472">Membrane</keyword>
<dbReference type="AlphaFoldDB" id="A0AA89BZQ3"/>
<proteinExistence type="predicted"/>
<evidence type="ECO:0000313" key="2">
    <source>
        <dbReference type="EMBL" id="KAK3093732.1"/>
    </source>
</evidence>
<evidence type="ECO:0000313" key="3">
    <source>
        <dbReference type="Proteomes" id="UP001186944"/>
    </source>
</evidence>
<keyword evidence="3" id="KW-1185">Reference proteome</keyword>
<keyword evidence="1" id="KW-1133">Transmembrane helix</keyword>
<comment type="caution">
    <text evidence="2">The sequence shown here is derived from an EMBL/GenBank/DDBJ whole genome shotgun (WGS) entry which is preliminary data.</text>
</comment>
<organism evidence="2 3">
    <name type="scientific">Pinctada imbricata</name>
    <name type="common">Atlantic pearl-oyster</name>
    <name type="synonym">Pinctada martensii</name>
    <dbReference type="NCBI Taxonomy" id="66713"/>
    <lineage>
        <taxon>Eukaryota</taxon>
        <taxon>Metazoa</taxon>
        <taxon>Spiralia</taxon>
        <taxon>Lophotrochozoa</taxon>
        <taxon>Mollusca</taxon>
        <taxon>Bivalvia</taxon>
        <taxon>Autobranchia</taxon>
        <taxon>Pteriomorphia</taxon>
        <taxon>Pterioida</taxon>
        <taxon>Pterioidea</taxon>
        <taxon>Pteriidae</taxon>
        <taxon>Pinctada</taxon>
    </lineage>
</organism>
<sequence length="79" mass="9594">MMADKGVQNTIEALEERWRMIMFMYDDCVTKLEEKIERDRERRHARQKQELIALSIIYSAFSIPILIMVFIVYLFVLFF</sequence>
<name>A0AA89BZQ3_PINIB</name>
<gene>
    <name evidence="2" type="ORF">FSP39_019377</name>
</gene>
<dbReference type="EMBL" id="VSWD01000009">
    <property type="protein sequence ID" value="KAK3093732.1"/>
    <property type="molecule type" value="Genomic_DNA"/>
</dbReference>
<keyword evidence="1" id="KW-0812">Transmembrane</keyword>